<feature type="domain" description="SHSP" evidence="4">
    <location>
        <begin position="66"/>
        <end position="173"/>
    </location>
</feature>
<dbReference type="Gene3D" id="2.60.40.790">
    <property type="match status" value="1"/>
</dbReference>
<dbReference type="PANTHER" id="PTHR45640:SF26">
    <property type="entry name" value="RE23625P"/>
    <property type="match status" value="1"/>
</dbReference>
<sequence length="437" mass="49350">MNRFDGVEEKEIYEILDRMTSKNDFWAMAKPFPEKIGFQRFGLQLREEDFEQDGVSYRGFFLRDRNEVRKATSGFSVVKNDEKEFKVVLDVWPFKRDELSVMVVPGKYFTIKGEHEETFEDNSDCTRKFQRYYCLPRGSDTMECSYCNGTLTITVEKREVSDETRGPQTVPINLVTCSEVLPIEEQHPPTEIRDVPTASDDLQNDDEPVAKATESPKEAPVTKRDLRKDFLPLASKNLKGTLATLVDMVHLSIMLVMESSTDPTSSGKDQKSDKEVVAEATEPLKETIMAYVDMMTSLREETRTRIHSESYNAVVEKIFATFNVTIDTVAHMLDKTSTNARKLAGKVLSANKDAAAEDMENLRARLFGEVYLINSTVMNDIVSAREQLFAVEDSKSDNEEEVQGATGSSEKGTLAYDNSNVDTKNDDKKALTSDDGK</sequence>
<evidence type="ECO:0000256" key="1">
    <source>
        <dbReference type="PROSITE-ProRule" id="PRU00285"/>
    </source>
</evidence>
<dbReference type="InterPro" id="IPR001436">
    <property type="entry name" value="Alpha-crystallin/sHSP_animal"/>
</dbReference>
<dbReference type="InterPro" id="IPR008978">
    <property type="entry name" value="HSP20-like_chaperone"/>
</dbReference>
<protein>
    <recommendedName>
        <fullName evidence="4">SHSP domain-containing protein</fullName>
    </recommendedName>
</protein>
<feature type="compositionally biased region" description="Basic and acidic residues" evidence="3">
    <location>
        <begin position="423"/>
        <end position="437"/>
    </location>
</feature>
<dbReference type="CDD" id="cd06526">
    <property type="entry name" value="metazoan_ACD"/>
    <property type="match status" value="1"/>
</dbReference>
<dbReference type="EMBL" id="BGPR01005155">
    <property type="protein sequence ID" value="GBN07392.1"/>
    <property type="molecule type" value="Genomic_DNA"/>
</dbReference>
<dbReference type="PROSITE" id="PS01031">
    <property type="entry name" value="SHSP"/>
    <property type="match status" value="1"/>
</dbReference>
<dbReference type="InterPro" id="IPR002068">
    <property type="entry name" value="A-crystallin/Hsp20_dom"/>
</dbReference>
<dbReference type="SUPFAM" id="SSF49764">
    <property type="entry name" value="HSP20-like chaperones"/>
    <property type="match status" value="1"/>
</dbReference>
<feature type="compositionally biased region" description="Polar residues" evidence="3">
    <location>
        <begin position="405"/>
        <end position="422"/>
    </location>
</feature>
<dbReference type="Pfam" id="PF00011">
    <property type="entry name" value="HSP20"/>
    <property type="match status" value="1"/>
</dbReference>
<dbReference type="GO" id="GO:0009408">
    <property type="term" value="P:response to heat"/>
    <property type="evidence" value="ECO:0007669"/>
    <property type="project" value="TreeGrafter"/>
</dbReference>
<dbReference type="GO" id="GO:0051082">
    <property type="term" value="F:unfolded protein binding"/>
    <property type="evidence" value="ECO:0007669"/>
    <property type="project" value="TreeGrafter"/>
</dbReference>
<evidence type="ECO:0000313" key="5">
    <source>
        <dbReference type="EMBL" id="GBN07392.1"/>
    </source>
</evidence>
<name>A0A4Y2KYL2_ARAVE</name>
<dbReference type="GO" id="GO:0005737">
    <property type="term" value="C:cytoplasm"/>
    <property type="evidence" value="ECO:0007669"/>
    <property type="project" value="TreeGrafter"/>
</dbReference>
<keyword evidence="6" id="KW-1185">Reference proteome</keyword>
<proteinExistence type="inferred from homology"/>
<organism evidence="5 6">
    <name type="scientific">Araneus ventricosus</name>
    <name type="common">Orbweaver spider</name>
    <name type="synonym">Epeira ventricosa</name>
    <dbReference type="NCBI Taxonomy" id="182803"/>
    <lineage>
        <taxon>Eukaryota</taxon>
        <taxon>Metazoa</taxon>
        <taxon>Ecdysozoa</taxon>
        <taxon>Arthropoda</taxon>
        <taxon>Chelicerata</taxon>
        <taxon>Arachnida</taxon>
        <taxon>Araneae</taxon>
        <taxon>Araneomorphae</taxon>
        <taxon>Entelegynae</taxon>
        <taxon>Araneoidea</taxon>
        <taxon>Araneidae</taxon>
        <taxon>Araneus</taxon>
    </lineage>
</organism>
<dbReference type="AlphaFoldDB" id="A0A4Y2KYL2"/>
<dbReference type="GO" id="GO:0042026">
    <property type="term" value="P:protein refolding"/>
    <property type="evidence" value="ECO:0007669"/>
    <property type="project" value="TreeGrafter"/>
</dbReference>
<feature type="compositionally biased region" description="Basic and acidic residues" evidence="3">
    <location>
        <begin position="185"/>
        <end position="194"/>
    </location>
</feature>
<evidence type="ECO:0000313" key="6">
    <source>
        <dbReference type="Proteomes" id="UP000499080"/>
    </source>
</evidence>
<evidence type="ECO:0000259" key="4">
    <source>
        <dbReference type="PROSITE" id="PS01031"/>
    </source>
</evidence>
<accession>A0A4Y2KYL2</accession>
<comment type="similarity">
    <text evidence="1 2">Belongs to the small heat shock protein (HSP20) family.</text>
</comment>
<feature type="region of interest" description="Disordered" evidence="3">
    <location>
        <begin position="392"/>
        <end position="437"/>
    </location>
</feature>
<reference evidence="5 6" key="1">
    <citation type="journal article" date="2019" name="Sci. Rep.">
        <title>Orb-weaving spider Araneus ventricosus genome elucidates the spidroin gene catalogue.</title>
        <authorList>
            <person name="Kono N."/>
            <person name="Nakamura H."/>
            <person name="Ohtoshi R."/>
            <person name="Moran D.A.P."/>
            <person name="Shinohara A."/>
            <person name="Yoshida Y."/>
            <person name="Fujiwara M."/>
            <person name="Mori M."/>
            <person name="Tomita M."/>
            <person name="Arakawa K."/>
        </authorList>
    </citation>
    <scope>NUCLEOTIDE SEQUENCE [LARGE SCALE GENOMIC DNA]</scope>
</reference>
<evidence type="ECO:0000256" key="3">
    <source>
        <dbReference type="SAM" id="MobiDB-lite"/>
    </source>
</evidence>
<feature type="region of interest" description="Disordered" evidence="3">
    <location>
        <begin position="185"/>
        <end position="221"/>
    </location>
</feature>
<dbReference type="Proteomes" id="UP000499080">
    <property type="component" value="Unassembled WGS sequence"/>
</dbReference>
<dbReference type="PANTHER" id="PTHR45640">
    <property type="entry name" value="HEAT SHOCK PROTEIN HSP-12.2-RELATED"/>
    <property type="match status" value="1"/>
</dbReference>
<dbReference type="GO" id="GO:0005634">
    <property type="term" value="C:nucleus"/>
    <property type="evidence" value="ECO:0007669"/>
    <property type="project" value="TreeGrafter"/>
</dbReference>
<comment type="caution">
    <text evidence="5">The sequence shown here is derived from an EMBL/GenBank/DDBJ whole genome shotgun (WGS) entry which is preliminary data.</text>
</comment>
<gene>
    <name evidence="5" type="ORF">AVEN_146599_1</name>
</gene>
<evidence type="ECO:0000256" key="2">
    <source>
        <dbReference type="RuleBase" id="RU003616"/>
    </source>
</evidence>